<dbReference type="EMBL" id="JARKNE010000005">
    <property type="protein sequence ID" value="KAK5833036.1"/>
    <property type="molecule type" value="Genomic_DNA"/>
</dbReference>
<comment type="caution">
    <text evidence="10">The sequence shown here is derived from an EMBL/GenBank/DDBJ whole genome shotgun (WGS) entry which is preliminary data.</text>
</comment>
<dbReference type="InterPro" id="IPR002182">
    <property type="entry name" value="NB-ARC"/>
</dbReference>
<evidence type="ECO:0000256" key="2">
    <source>
        <dbReference type="ARBA" id="ARBA00022737"/>
    </source>
</evidence>
<evidence type="ECO:0000313" key="11">
    <source>
        <dbReference type="Proteomes" id="UP001358586"/>
    </source>
</evidence>
<keyword evidence="5" id="KW-0067">ATP-binding</keyword>
<dbReference type="Pfam" id="PF23559">
    <property type="entry name" value="WHD_DRP"/>
    <property type="match status" value="1"/>
</dbReference>
<dbReference type="InterPro" id="IPR056789">
    <property type="entry name" value="LRR_R13L1-DRL21"/>
</dbReference>
<dbReference type="InterPro" id="IPR027417">
    <property type="entry name" value="P-loop_NTPase"/>
</dbReference>
<dbReference type="Gene3D" id="3.80.10.10">
    <property type="entry name" value="Ribonuclease Inhibitor"/>
    <property type="match status" value="3"/>
</dbReference>
<dbReference type="InterPro" id="IPR032675">
    <property type="entry name" value="LRR_dom_sf"/>
</dbReference>
<evidence type="ECO:0000259" key="6">
    <source>
        <dbReference type="Pfam" id="PF00931"/>
    </source>
</evidence>
<evidence type="ECO:0000256" key="3">
    <source>
        <dbReference type="ARBA" id="ARBA00022741"/>
    </source>
</evidence>
<dbReference type="InterPro" id="IPR058922">
    <property type="entry name" value="WHD_DRP"/>
</dbReference>
<keyword evidence="11" id="KW-1185">Reference proteome</keyword>
<dbReference type="SUPFAM" id="SSF52540">
    <property type="entry name" value="P-loop containing nucleoside triphosphate hydrolases"/>
    <property type="match status" value="1"/>
</dbReference>
<sequence>MAMVGEAFLSASIEVLLDRIVSGDVLRLIKGKKLEPVLLKKLKPTLMSVKAVLDDAENKQITNPSVKSWTDELKDAVYDAEDLLDEISTEALRNKIEPEYRTTAMKKVSSFLSSSNPFKDGMQSKLEEILGRLDYLLNQKQILGLKENYKGEKAFQRRPATSLVDESDVYGRDDEKEEIMKLLDPQNLSENQIAVVPIVGMGGLGKTTLAQLIYNDPRVDKWFDRKAWVCVSEEFDAFNVTKTILEEMKCSCDGNQNLNQLQLKLKEQLSGKKYLIILDDVWNKNYVHWKELASPFTSGAKNSKIIVTTRDENVAAIMRNNVPTYRLDVLSDDDCWKLFAKHAFDGSSPTKHPDLMAIGEAIVKRCGGLPLAAKALGGLLRCKPDANEWKKILHSNFWDIPNDATNILPALTLSYHYLPSHLKRCFAYCSIFPKDYEFEKEELIQLWMAEGLLELPKDNGDLEERGTEYFKDLRLRSFFQQSKGKKSCFVMHDLISDLAKSVTGEFICRLEGSGGGSCVITERTRHLSNVQEEYDVRQKFQSLAKAKGLRTFLNTKPVWYCSFVSDVLMHDLMVKSSLRVLSLAEYRNIKNLPEDIGNLKHLRNLNLSRTKIKKLPNSLCTLYNLQALKLRGCRDLDELPRDMERLINMLYLDIKGTKLARMPEEMGRLKDLQIVTDFVLGCQTGSRINELGKLKHLRGRLSISGLKNVASAMDAKDANLKDKVDLKKLKLRWGKDDDIDGDSRHDREVLEQLKPHTNLEHLVIQSYKGTRFPEWVGHSSFSNIVSLGLHACKFCISLPPLGQLSSLNSLSISGLSGVLIVGDEFYGNGQASTKPFQSLEMLSFKNMAEWEEWYCWSDDAFPLLQELSIRDCPKLTKSLPKHLPCLKKLEIEDCEKLGGLLPTAPSILELELQKCKALQLEPLACGLRELDIDYSDMDNSVLEQMLQRCTLLEKLCLSGCSEIRSLPEVRVPITLKRFSIFSCENLESFPLGSLPMVKHVNIWGCEDLKFISAASEGSHHQHLHYLDIRFCQNLISFQIEDGLSVTNLTRLWLFSCGSLKSLPEQMQSVFLSLEVLEIDDCPEIERVPKEGLPSKLKEIRISWSDKLIESLIRKREWSLHTLPSLTSLNIWDSEVEMECFPDEHLLPSSLTSLDISSLRNLKSLGYKGFQHLTSLCNLSIYNCPKLQSMPPNMLPPSLSRLCIKNCPSLKEHCEKDKGKDWANISHIPVIVIDEQVII</sequence>
<dbReference type="PRINTS" id="PR00364">
    <property type="entry name" value="DISEASERSIST"/>
</dbReference>
<dbReference type="Gene3D" id="1.10.10.10">
    <property type="entry name" value="Winged helix-like DNA-binding domain superfamily/Winged helix DNA-binding domain"/>
    <property type="match status" value="1"/>
</dbReference>
<keyword evidence="4" id="KW-0611">Plant defense</keyword>
<evidence type="ECO:0000256" key="4">
    <source>
        <dbReference type="ARBA" id="ARBA00022821"/>
    </source>
</evidence>
<evidence type="ECO:0000259" key="7">
    <source>
        <dbReference type="Pfam" id="PF18052"/>
    </source>
</evidence>
<dbReference type="Proteomes" id="UP001358586">
    <property type="component" value="Chromosome 5"/>
</dbReference>
<dbReference type="Gene3D" id="3.40.50.300">
    <property type="entry name" value="P-loop containing nucleotide triphosphate hydrolases"/>
    <property type="match status" value="1"/>
</dbReference>
<dbReference type="SUPFAM" id="SSF52058">
    <property type="entry name" value="L domain-like"/>
    <property type="match status" value="2"/>
</dbReference>
<evidence type="ECO:0008006" key="12">
    <source>
        <dbReference type="Google" id="ProtNLM"/>
    </source>
</evidence>
<keyword evidence="2" id="KW-0677">Repeat</keyword>
<evidence type="ECO:0000313" key="10">
    <source>
        <dbReference type="EMBL" id="KAK5833036.1"/>
    </source>
</evidence>
<evidence type="ECO:0000256" key="1">
    <source>
        <dbReference type="ARBA" id="ARBA00022614"/>
    </source>
</evidence>
<organism evidence="10 11">
    <name type="scientific">Gossypium arboreum</name>
    <name type="common">Tree cotton</name>
    <name type="synonym">Gossypium nanking</name>
    <dbReference type="NCBI Taxonomy" id="29729"/>
    <lineage>
        <taxon>Eukaryota</taxon>
        <taxon>Viridiplantae</taxon>
        <taxon>Streptophyta</taxon>
        <taxon>Embryophyta</taxon>
        <taxon>Tracheophyta</taxon>
        <taxon>Spermatophyta</taxon>
        <taxon>Magnoliopsida</taxon>
        <taxon>eudicotyledons</taxon>
        <taxon>Gunneridae</taxon>
        <taxon>Pentapetalae</taxon>
        <taxon>rosids</taxon>
        <taxon>malvids</taxon>
        <taxon>Malvales</taxon>
        <taxon>Malvaceae</taxon>
        <taxon>Malvoideae</taxon>
        <taxon>Gossypium</taxon>
    </lineage>
</organism>
<reference evidence="10 11" key="1">
    <citation type="submission" date="2023-03" db="EMBL/GenBank/DDBJ databases">
        <title>WGS of Gossypium arboreum.</title>
        <authorList>
            <person name="Yu D."/>
        </authorList>
    </citation>
    <scope>NUCLEOTIDE SEQUENCE [LARGE SCALE GENOMIC DNA]</scope>
    <source>
        <tissue evidence="10">Leaf</tissue>
    </source>
</reference>
<dbReference type="Pfam" id="PF25019">
    <property type="entry name" value="LRR_R13L1-DRL21"/>
    <property type="match status" value="1"/>
</dbReference>
<keyword evidence="1" id="KW-0433">Leucine-rich repeat</keyword>
<keyword evidence="3" id="KW-0547">Nucleotide-binding</keyword>
<feature type="domain" description="Disease resistance N-terminal" evidence="7">
    <location>
        <begin position="11"/>
        <end position="101"/>
    </location>
</feature>
<dbReference type="Gene3D" id="1.10.8.430">
    <property type="entry name" value="Helical domain of apoptotic protease-activating factors"/>
    <property type="match status" value="1"/>
</dbReference>
<accession>A0ABR0Q1A7</accession>
<protein>
    <recommendedName>
        <fullName evidence="12">Disease resistance RPP13-like protein 1</fullName>
    </recommendedName>
</protein>
<dbReference type="PANTHER" id="PTHR36766">
    <property type="entry name" value="PLANT BROAD-SPECTRUM MILDEW RESISTANCE PROTEIN RPW8"/>
    <property type="match status" value="1"/>
</dbReference>
<proteinExistence type="predicted"/>
<dbReference type="InterPro" id="IPR041118">
    <property type="entry name" value="Rx_N"/>
</dbReference>
<feature type="domain" description="Disease resistance protein winged helix" evidence="8">
    <location>
        <begin position="431"/>
        <end position="499"/>
    </location>
</feature>
<dbReference type="Pfam" id="PF00931">
    <property type="entry name" value="NB-ARC"/>
    <property type="match status" value="1"/>
</dbReference>
<name>A0ABR0Q1A7_GOSAR</name>
<dbReference type="InterPro" id="IPR042197">
    <property type="entry name" value="Apaf_helical"/>
</dbReference>
<feature type="domain" description="R13L1/DRL21-like LRR repeat region" evidence="9">
    <location>
        <begin position="688"/>
        <end position="814"/>
    </location>
</feature>
<feature type="domain" description="NB-ARC" evidence="6">
    <location>
        <begin position="186"/>
        <end position="346"/>
    </location>
</feature>
<dbReference type="Gene3D" id="1.20.5.4130">
    <property type="match status" value="1"/>
</dbReference>
<gene>
    <name evidence="10" type="ORF">PVK06_016846</name>
</gene>
<dbReference type="InterPro" id="IPR036388">
    <property type="entry name" value="WH-like_DNA-bd_sf"/>
</dbReference>
<evidence type="ECO:0000256" key="5">
    <source>
        <dbReference type="ARBA" id="ARBA00022840"/>
    </source>
</evidence>
<dbReference type="PANTHER" id="PTHR36766:SF51">
    <property type="entry name" value="DISEASE RESISTANCE RPP13-LIKE PROTEIN 1"/>
    <property type="match status" value="1"/>
</dbReference>
<evidence type="ECO:0000259" key="8">
    <source>
        <dbReference type="Pfam" id="PF23559"/>
    </source>
</evidence>
<dbReference type="Pfam" id="PF18052">
    <property type="entry name" value="Rx_N"/>
    <property type="match status" value="1"/>
</dbReference>
<evidence type="ECO:0000259" key="9">
    <source>
        <dbReference type="Pfam" id="PF25019"/>
    </source>
</evidence>